<dbReference type="PANTHER" id="PTHR38682:SF1">
    <property type="entry name" value="V-TYPE ATP SYNTHASE SUBUNIT C"/>
    <property type="match status" value="1"/>
</dbReference>
<dbReference type="InterPro" id="IPR050873">
    <property type="entry name" value="V-ATPase_V0D/AC39_subunit"/>
</dbReference>
<dbReference type="SUPFAM" id="SSF103486">
    <property type="entry name" value="V-type ATP synthase subunit C"/>
    <property type="match status" value="1"/>
</dbReference>
<dbReference type="InterPro" id="IPR002843">
    <property type="entry name" value="ATPase_V0-cplx_csu/dsu"/>
</dbReference>
<evidence type="ECO:0000256" key="2">
    <source>
        <dbReference type="ARBA" id="ARBA00022448"/>
    </source>
</evidence>
<reference evidence="4 5" key="1">
    <citation type="journal article" date="2010" name="Stand. Genomic Sci.">
        <title>Complete genome sequence of Aminobacterium colombiense type strain (ALA-1).</title>
        <authorList>
            <person name="Chertkov O."/>
            <person name="Sikorski J."/>
            <person name="Brambilla E."/>
            <person name="Lapidus A."/>
            <person name="Copeland A."/>
            <person name="Glavina Del Rio T."/>
            <person name="Nolan M."/>
            <person name="Lucas S."/>
            <person name="Tice H."/>
            <person name="Cheng J.F."/>
            <person name="Han C."/>
            <person name="Detter J.C."/>
            <person name="Bruce D."/>
            <person name="Tapia R."/>
            <person name="Goodwin L."/>
            <person name="Pitluck S."/>
            <person name="Liolios K."/>
            <person name="Ivanova N."/>
            <person name="Mavromatis K."/>
            <person name="Ovchinnikova G."/>
            <person name="Pati A."/>
            <person name="Chen A."/>
            <person name="Palaniappan K."/>
            <person name="Land M."/>
            <person name="Hauser L."/>
            <person name="Chang Y.J."/>
            <person name="Jeffries C.D."/>
            <person name="Spring S."/>
            <person name="Rohde M."/>
            <person name="Goker M."/>
            <person name="Bristow J."/>
            <person name="Eisen J.A."/>
            <person name="Markowitz V."/>
            <person name="Hugenholtz P."/>
            <person name="Kyrpides N.C."/>
            <person name="Klenk H.P."/>
        </authorList>
    </citation>
    <scope>NUCLEOTIDE SEQUENCE [LARGE SCALE GENOMIC DNA]</scope>
    <source>
        <strain evidence="5">DSM 12261 / ALA-1</strain>
    </source>
</reference>
<dbReference type="eggNOG" id="COG1527">
    <property type="taxonomic scope" value="Bacteria"/>
</dbReference>
<evidence type="ECO:0000256" key="3">
    <source>
        <dbReference type="ARBA" id="ARBA00023065"/>
    </source>
</evidence>
<dbReference type="InterPro" id="IPR036079">
    <property type="entry name" value="ATPase_csu/dsu_sf"/>
</dbReference>
<dbReference type="AlphaFoldDB" id="D5EEY1"/>
<evidence type="ECO:0000313" key="4">
    <source>
        <dbReference type="EMBL" id="ADE57113.1"/>
    </source>
</evidence>
<dbReference type="PANTHER" id="PTHR38682">
    <property type="entry name" value="V-TYPE ATP SYNTHASE SUBUNIT C"/>
    <property type="match status" value="1"/>
</dbReference>
<dbReference type="InterPro" id="IPR035067">
    <property type="entry name" value="V-type_ATPase_csu/dsu"/>
</dbReference>
<dbReference type="EMBL" id="CP001997">
    <property type="protein sequence ID" value="ADE57113.1"/>
    <property type="molecule type" value="Genomic_DNA"/>
</dbReference>
<comment type="similarity">
    <text evidence="1">Belongs to the V-ATPase V0D/AC39 subunit family.</text>
</comment>
<dbReference type="KEGG" id="aco:Amico_0988"/>
<evidence type="ECO:0000313" key="5">
    <source>
        <dbReference type="Proteomes" id="UP000002366"/>
    </source>
</evidence>
<accession>D5EEY1</accession>
<dbReference type="STRING" id="572547.Amico_0988"/>
<dbReference type="GO" id="GO:0046961">
    <property type="term" value="F:proton-transporting ATPase activity, rotational mechanism"/>
    <property type="evidence" value="ECO:0007669"/>
    <property type="project" value="InterPro"/>
</dbReference>
<keyword evidence="5" id="KW-1185">Reference proteome</keyword>
<dbReference type="Proteomes" id="UP000002366">
    <property type="component" value="Chromosome"/>
</dbReference>
<dbReference type="Gene3D" id="1.20.1690.10">
    <property type="entry name" value="V-type ATP synthase subunit C domain"/>
    <property type="match status" value="2"/>
</dbReference>
<dbReference type="HOGENOM" id="CLU_792094_0_0_0"/>
<evidence type="ECO:0000256" key="1">
    <source>
        <dbReference type="ARBA" id="ARBA00006709"/>
    </source>
</evidence>
<proteinExistence type="inferred from homology"/>
<keyword evidence="2" id="KW-0813">Transport</keyword>
<dbReference type="Pfam" id="PF01992">
    <property type="entry name" value="vATP-synt_AC39"/>
    <property type="match status" value="1"/>
</dbReference>
<name>D5EEY1_AMICL</name>
<protein>
    <submittedName>
        <fullName evidence="4">H+-ATPase subunit C-like protein</fullName>
    </submittedName>
</protein>
<dbReference type="InterPro" id="IPR044911">
    <property type="entry name" value="V-type_ATPase_csu/dsu_dom_3"/>
</dbReference>
<organism evidence="4 5">
    <name type="scientific">Aminobacterium colombiense (strain DSM 12261 / ALA-1)</name>
    <dbReference type="NCBI Taxonomy" id="572547"/>
    <lineage>
        <taxon>Bacteria</taxon>
        <taxon>Thermotogati</taxon>
        <taxon>Synergistota</taxon>
        <taxon>Synergistia</taxon>
        <taxon>Synergistales</taxon>
        <taxon>Aminobacteriaceae</taxon>
        <taxon>Aminobacterium</taxon>
    </lineage>
</organism>
<keyword evidence="3" id="KW-0406">Ion transport</keyword>
<gene>
    <name evidence="4" type="ordered locus">Amico_0988</name>
</gene>
<sequence>MQSLEQFLLESHYGESLRLKLVTSRGGPLRRIEAAIAHEVNLQLRFVQEKAEGEAKELLGVVLARSDLMNGRILLRALHTGSKNGEEPQWHNYGNLTEGFYSDLWKNTKTATDIIEGCRALGHPYALAIAASFAELDQSGNLVRAERMLLLSMLDLFWKKVGQFDSGNSRLLQEYLERSIDMWNLGIWLRQRYGQVSTVEATKMYLQNGRWIFIEKLSKTTILSEVVQGTPWQGIIKPIENNKPQEFQRALFVQFMKWQSDLFRADPLGVAVGLGFIAKYLIEWQNLSLLAVGLSLGLSEKELESRLIPIHS</sequence>
<dbReference type="Gene3D" id="1.10.132.50">
    <property type="entry name" value="ATP synthase (C/AC39) subunit, domain 3"/>
    <property type="match status" value="1"/>
</dbReference>